<dbReference type="RefSeq" id="WP_082622127.1">
    <property type="nucleotide sequence ID" value="NZ_BKAM01000036.1"/>
</dbReference>
<accession>A0A512PNS1</accession>
<dbReference type="EMBL" id="BKAM01000036">
    <property type="protein sequence ID" value="GEP72846.1"/>
    <property type="molecule type" value="Genomic_DNA"/>
</dbReference>
<evidence type="ECO:0000313" key="3">
    <source>
        <dbReference type="EMBL" id="GEP72846.1"/>
    </source>
</evidence>
<dbReference type="SMART" id="SM00966">
    <property type="entry name" value="SpoVT_AbrB"/>
    <property type="match status" value="1"/>
</dbReference>
<dbReference type="PROSITE" id="PS51740">
    <property type="entry name" value="SPOVT_ABRB"/>
    <property type="match status" value="1"/>
</dbReference>
<evidence type="ECO:0000313" key="4">
    <source>
        <dbReference type="Proteomes" id="UP000321569"/>
    </source>
</evidence>
<reference evidence="3 4" key="1">
    <citation type="submission" date="2019-07" db="EMBL/GenBank/DDBJ databases">
        <title>Whole genome shotgun sequence of Lactobacillus rapi NBRC 109618.</title>
        <authorList>
            <person name="Hosoyama A."/>
            <person name="Uohara A."/>
            <person name="Ohji S."/>
            <person name="Ichikawa N."/>
        </authorList>
    </citation>
    <scope>NUCLEOTIDE SEQUENCE [LARGE SCALE GENOMIC DNA]</scope>
    <source>
        <strain evidence="3 4">NBRC 109618</strain>
    </source>
</reference>
<protein>
    <recommendedName>
        <fullName evidence="2">SpoVT-AbrB domain-containing protein</fullName>
    </recommendedName>
</protein>
<dbReference type="GO" id="GO:0003677">
    <property type="term" value="F:DNA binding"/>
    <property type="evidence" value="ECO:0007669"/>
    <property type="project" value="UniProtKB-UniRule"/>
</dbReference>
<dbReference type="InterPro" id="IPR007159">
    <property type="entry name" value="SpoVT-AbrB_dom"/>
</dbReference>
<keyword evidence="1" id="KW-0238">DNA-binding</keyword>
<dbReference type="SUPFAM" id="SSF89447">
    <property type="entry name" value="AbrB/MazE/MraZ-like"/>
    <property type="match status" value="1"/>
</dbReference>
<organism evidence="3 4">
    <name type="scientific">Lentilactobacillus rapi</name>
    <dbReference type="NCBI Taxonomy" id="481723"/>
    <lineage>
        <taxon>Bacteria</taxon>
        <taxon>Bacillati</taxon>
        <taxon>Bacillota</taxon>
        <taxon>Bacilli</taxon>
        <taxon>Lactobacillales</taxon>
        <taxon>Lactobacillaceae</taxon>
        <taxon>Lentilactobacillus</taxon>
    </lineage>
</organism>
<dbReference type="OrthoDB" id="9811597at2"/>
<comment type="caution">
    <text evidence="3">The sequence shown here is derived from an EMBL/GenBank/DDBJ whole genome shotgun (WGS) entry which is preliminary data.</text>
</comment>
<dbReference type="STRING" id="1423795.FD12_GL000091"/>
<evidence type="ECO:0000256" key="1">
    <source>
        <dbReference type="PROSITE-ProRule" id="PRU01076"/>
    </source>
</evidence>
<dbReference type="NCBIfam" id="TIGR01439">
    <property type="entry name" value="lp_hng_hel_AbrB"/>
    <property type="match status" value="1"/>
</dbReference>
<dbReference type="Gene3D" id="2.10.260.10">
    <property type="match status" value="1"/>
</dbReference>
<proteinExistence type="predicted"/>
<sequence>MTNKTMTRKISVKGQLVLPSEFRKQLNINSGDEVSVSLNDKDEIVIAKVPTKLDWHNLIKDVPTETVDVDKDGHYDKTKAPNFAKWMKEG</sequence>
<evidence type="ECO:0000259" key="2">
    <source>
        <dbReference type="PROSITE" id="PS51740"/>
    </source>
</evidence>
<dbReference type="AlphaFoldDB" id="A0A512PNS1"/>
<dbReference type="Pfam" id="PF04014">
    <property type="entry name" value="MazE_antitoxin"/>
    <property type="match status" value="1"/>
</dbReference>
<name>A0A512PNS1_9LACO</name>
<dbReference type="InterPro" id="IPR037914">
    <property type="entry name" value="SpoVT-AbrB_sf"/>
</dbReference>
<dbReference type="Proteomes" id="UP000321569">
    <property type="component" value="Unassembled WGS sequence"/>
</dbReference>
<feature type="domain" description="SpoVT-AbrB" evidence="2">
    <location>
        <begin position="5"/>
        <end position="51"/>
    </location>
</feature>
<gene>
    <name evidence="3" type="ORF">LRA02_17140</name>
</gene>